<sequence length="209" mass="24130">MEAWRSLIRRAVARLQAIGLDTRDWTWGGGTVLMLRYQHRQSRDVDIFINDVQYLSYLSPRLDDRETDDLLEYHEQANHLRLEYPEGEVDFLTVAPVFPGLNPQTMSLEGLPGDIQLMQDKEILGQKLHYRAAGFTGRDLYDFVAVTRSDPDLLRDRELRRIAERRRDALQMALASPNCERGYEGIDQPSLNIPFSAARSTLLDWIGPR</sequence>
<evidence type="ECO:0000313" key="2">
    <source>
        <dbReference type="Proteomes" id="UP000469949"/>
    </source>
</evidence>
<organism evidence="1 2">
    <name type="scientific">Methylorubrum populi</name>
    <dbReference type="NCBI Taxonomy" id="223967"/>
    <lineage>
        <taxon>Bacteria</taxon>
        <taxon>Pseudomonadati</taxon>
        <taxon>Pseudomonadota</taxon>
        <taxon>Alphaproteobacteria</taxon>
        <taxon>Hyphomicrobiales</taxon>
        <taxon>Methylobacteriaceae</taxon>
        <taxon>Methylorubrum</taxon>
    </lineage>
</organism>
<protein>
    <recommendedName>
        <fullName evidence="3">Nucleotidyl transferase AbiEii/AbiGii toxin family protein</fullName>
    </recommendedName>
</protein>
<evidence type="ECO:0008006" key="3">
    <source>
        <dbReference type="Google" id="ProtNLM"/>
    </source>
</evidence>
<comment type="caution">
    <text evidence="1">The sequence shown here is derived from an EMBL/GenBank/DDBJ whole genome shotgun (WGS) entry which is preliminary data.</text>
</comment>
<dbReference type="Pfam" id="PF08843">
    <property type="entry name" value="AbiEii"/>
    <property type="match status" value="1"/>
</dbReference>
<accession>A0A833J827</accession>
<dbReference type="EMBL" id="WEKV01000008">
    <property type="protein sequence ID" value="KAB7786089.1"/>
    <property type="molecule type" value="Genomic_DNA"/>
</dbReference>
<dbReference type="Proteomes" id="UP000469949">
    <property type="component" value="Unassembled WGS sequence"/>
</dbReference>
<name>A0A833J827_9HYPH</name>
<evidence type="ECO:0000313" key="1">
    <source>
        <dbReference type="EMBL" id="KAB7786089.1"/>
    </source>
</evidence>
<dbReference type="AlphaFoldDB" id="A0A833J827"/>
<reference evidence="1 2" key="1">
    <citation type="submission" date="2019-10" db="EMBL/GenBank/DDBJ databases">
        <title>Draft Genome Sequence of the Caffeine Degrading Methylotroph Methylorubrum populi PINKEL.</title>
        <authorList>
            <person name="Dawson S.C."/>
            <person name="Zhang X."/>
            <person name="Wright M.E."/>
            <person name="Sharma G."/>
            <person name="Langner J.T."/>
            <person name="Ditty J.L."/>
            <person name="Subuyuj G.A."/>
        </authorList>
    </citation>
    <scope>NUCLEOTIDE SEQUENCE [LARGE SCALE GENOMIC DNA]</scope>
    <source>
        <strain evidence="1 2">Pinkel</strain>
    </source>
</reference>
<dbReference type="InterPro" id="IPR014942">
    <property type="entry name" value="AbiEii"/>
</dbReference>
<dbReference type="RefSeq" id="WP_281407678.1">
    <property type="nucleotide sequence ID" value="NZ_WEKV01000008.1"/>
</dbReference>
<proteinExistence type="predicted"/>
<gene>
    <name evidence="1" type="ORF">F8B43_1490</name>
</gene>